<reference evidence="1" key="1">
    <citation type="submission" date="2021-06" db="EMBL/GenBank/DDBJ databases">
        <authorList>
            <person name="Kallberg Y."/>
            <person name="Tangrot J."/>
            <person name="Rosling A."/>
        </authorList>
    </citation>
    <scope>NUCLEOTIDE SEQUENCE</scope>
    <source>
        <strain evidence="1">87-6 pot B 2015</strain>
    </source>
</reference>
<evidence type="ECO:0000313" key="2">
    <source>
        <dbReference type="Proteomes" id="UP000789375"/>
    </source>
</evidence>
<evidence type="ECO:0000313" key="1">
    <source>
        <dbReference type="EMBL" id="CAG8513915.1"/>
    </source>
</evidence>
<dbReference type="Proteomes" id="UP000789375">
    <property type="component" value="Unassembled WGS sequence"/>
</dbReference>
<proteinExistence type="predicted"/>
<gene>
    <name evidence="1" type="ORF">FMOSSE_LOCUS4683</name>
</gene>
<comment type="caution">
    <text evidence="1">The sequence shown here is derived from an EMBL/GenBank/DDBJ whole genome shotgun (WGS) entry which is preliminary data.</text>
</comment>
<dbReference type="AlphaFoldDB" id="A0A9N9F6H7"/>
<protein>
    <submittedName>
        <fullName evidence="1">12654_t:CDS:1</fullName>
    </submittedName>
</protein>
<keyword evidence="2" id="KW-1185">Reference proteome</keyword>
<dbReference type="SUPFAM" id="SSF54928">
    <property type="entry name" value="RNA-binding domain, RBD"/>
    <property type="match status" value="1"/>
</dbReference>
<name>A0A9N9F6H7_FUNMO</name>
<accession>A0A9N9F6H7</accession>
<dbReference type="EMBL" id="CAJVPP010000809">
    <property type="protein sequence ID" value="CAG8513915.1"/>
    <property type="molecule type" value="Genomic_DNA"/>
</dbReference>
<sequence length="405" mass="47082">MDESIMTTIIYDDEYSFEEKVKLISRVNQNFIKKNQELLDSKQQIINEQTQLIKFQQKLLDMLQEKQFGKCVCACANRVENDGSGNDLIELFDDETVISNNSRGKLLTGYEGKYSHYIKGIKPCYKVYIGNLPPHISMFQLKKFLNEQFGNVDYIYKVVPNSTFFFKPKLYKNVFPDYKRINNKEQEECSSEEKANIIVQLNEQLKMLLENRQQIINDQAKLILYQQRLLEMKVIQESNENKNKIVVNESLDGISNVTISKDNNKIELNLNVAKSKNDERLSVINHNEDKRVDDNNILKPLYKVFIRKLPQNIEIVQIKNRLNEMFGHVDSVYKLIPEQALSQGSIKFQEKFLHLHNAHDRENGSTGEPCDPNGKFSSFVLMALTFLATIVWALPAPQGLKEYDY</sequence>
<organism evidence="1 2">
    <name type="scientific">Funneliformis mosseae</name>
    <name type="common">Endomycorrhizal fungus</name>
    <name type="synonym">Glomus mosseae</name>
    <dbReference type="NCBI Taxonomy" id="27381"/>
    <lineage>
        <taxon>Eukaryota</taxon>
        <taxon>Fungi</taxon>
        <taxon>Fungi incertae sedis</taxon>
        <taxon>Mucoromycota</taxon>
        <taxon>Glomeromycotina</taxon>
        <taxon>Glomeromycetes</taxon>
        <taxon>Glomerales</taxon>
        <taxon>Glomeraceae</taxon>
        <taxon>Funneliformis</taxon>
    </lineage>
</organism>
<dbReference type="InterPro" id="IPR035979">
    <property type="entry name" value="RBD_domain_sf"/>
</dbReference>
<dbReference type="GO" id="GO:0003676">
    <property type="term" value="F:nucleic acid binding"/>
    <property type="evidence" value="ECO:0007669"/>
    <property type="project" value="InterPro"/>
</dbReference>